<dbReference type="KEGG" id="tva:4757108"/>
<evidence type="ECO:0008006" key="3">
    <source>
        <dbReference type="Google" id="ProtNLM"/>
    </source>
</evidence>
<accession>A2F702</accession>
<proteinExistence type="predicted"/>
<evidence type="ECO:0000313" key="2">
    <source>
        <dbReference type="Proteomes" id="UP000001542"/>
    </source>
</evidence>
<dbReference type="VEuPathDB" id="TrichDB:TVAG_152260"/>
<dbReference type="Proteomes" id="UP000001542">
    <property type="component" value="Unassembled WGS sequence"/>
</dbReference>
<dbReference type="GO" id="GO:0016567">
    <property type="term" value="P:protein ubiquitination"/>
    <property type="evidence" value="ECO:0000318"/>
    <property type="project" value="GO_Central"/>
</dbReference>
<dbReference type="SUPFAM" id="SSF81901">
    <property type="entry name" value="HCP-like"/>
    <property type="match status" value="1"/>
</dbReference>
<dbReference type="GO" id="GO:0031145">
    <property type="term" value="P:anaphase-promoting complex-dependent catabolic process"/>
    <property type="evidence" value="ECO:0000318"/>
    <property type="project" value="GO_Central"/>
</dbReference>
<dbReference type="InParanoid" id="A2F702"/>
<evidence type="ECO:0000313" key="1">
    <source>
        <dbReference type="EMBL" id="EAX99307.1"/>
    </source>
</evidence>
<dbReference type="AlphaFoldDB" id="A2F702"/>
<dbReference type="GO" id="GO:0005737">
    <property type="term" value="C:cytoplasm"/>
    <property type="evidence" value="ECO:0000318"/>
    <property type="project" value="GO_Central"/>
</dbReference>
<reference evidence="1" key="1">
    <citation type="submission" date="2006-10" db="EMBL/GenBank/DDBJ databases">
        <authorList>
            <person name="Amadeo P."/>
            <person name="Zhao Q."/>
            <person name="Wortman J."/>
            <person name="Fraser-Liggett C."/>
            <person name="Carlton J."/>
        </authorList>
    </citation>
    <scope>NUCLEOTIDE SEQUENCE</scope>
    <source>
        <strain evidence="1">G3</strain>
    </source>
</reference>
<keyword evidence="2" id="KW-1185">Reference proteome</keyword>
<dbReference type="EMBL" id="DS113642">
    <property type="protein sequence ID" value="EAX99307.1"/>
    <property type="molecule type" value="Genomic_DNA"/>
</dbReference>
<dbReference type="GO" id="GO:0007091">
    <property type="term" value="P:metaphase/anaphase transition of mitotic cell cycle"/>
    <property type="evidence" value="ECO:0000318"/>
    <property type="project" value="GO_Central"/>
</dbReference>
<dbReference type="SMR" id="A2F702"/>
<sequence length="475" mass="53864">MDDFQTAKEAFTRGQYGKSAGIFEKLVQDQKDFTKSAINKANLFISKFLASNEEMEEKDALSVIIHLNGIQDESIRKRSIYIHSKNVALYYTSHQNIDLAFKFADIAYENDLSTECEKLYDALCLVFQDNRLKDRQSTFSKLWGSFVQGDFENCLKYIDYNEIYSHYIAGCCHLSLGHIKESLSNFLESSKNNYRISESLVGAGICVYKLKNVKLALNYFTQAMKSSSELSSTAIFNTAEICGVMGRYEEQTSLLQLYARLEIGIRNHGSISTLYKLARLSLEEGDAHTAVGRYQYILDECRALGIDVPSPTFFVEFAHALNLISDYTTALNILPPDDHIKSTLARSVCGHTLFLAKRYDECLKMISDIQTSDAITNQAILKYISDDERGSIQILEQARRRFPSEKSIMRTLVLIKYAKPNTIKSGCMMWLTYLGYQLNYEAEFYNDVVTRLTLAGSPDPVTISALSFIAQEKSK</sequence>
<dbReference type="VEuPathDB" id="TrichDB:TVAGG3_0858360"/>
<dbReference type="Gene3D" id="1.25.40.10">
    <property type="entry name" value="Tetratricopeptide repeat domain"/>
    <property type="match status" value="1"/>
</dbReference>
<dbReference type="STRING" id="5722.A2F702"/>
<dbReference type="GO" id="GO:0005680">
    <property type="term" value="C:anaphase-promoting complex"/>
    <property type="evidence" value="ECO:0000318"/>
    <property type="project" value="GO_Central"/>
</dbReference>
<dbReference type="OrthoDB" id="10543370at2759"/>
<gene>
    <name evidence="1" type="ORF">TVAG_152260</name>
</gene>
<dbReference type="GO" id="GO:0051301">
    <property type="term" value="P:cell division"/>
    <property type="evidence" value="ECO:0000318"/>
    <property type="project" value="GO_Central"/>
</dbReference>
<name>A2F702_TRIV3</name>
<organism evidence="1 2">
    <name type="scientific">Trichomonas vaginalis (strain ATCC PRA-98 / G3)</name>
    <dbReference type="NCBI Taxonomy" id="412133"/>
    <lineage>
        <taxon>Eukaryota</taxon>
        <taxon>Metamonada</taxon>
        <taxon>Parabasalia</taxon>
        <taxon>Trichomonadida</taxon>
        <taxon>Trichomonadidae</taxon>
        <taxon>Trichomonas</taxon>
    </lineage>
</organism>
<protein>
    <recommendedName>
        <fullName evidence="3">TPR Domain containing protein</fullName>
    </recommendedName>
</protein>
<reference evidence="1" key="2">
    <citation type="journal article" date="2007" name="Science">
        <title>Draft genome sequence of the sexually transmitted pathogen Trichomonas vaginalis.</title>
        <authorList>
            <person name="Carlton J.M."/>
            <person name="Hirt R.P."/>
            <person name="Silva J.C."/>
            <person name="Delcher A.L."/>
            <person name="Schatz M."/>
            <person name="Zhao Q."/>
            <person name="Wortman J.R."/>
            <person name="Bidwell S.L."/>
            <person name="Alsmark U.C.M."/>
            <person name="Besteiro S."/>
            <person name="Sicheritz-Ponten T."/>
            <person name="Noel C.J."/>
            <person name="Dacks J.B."/>
            <person name="Foster P.G."/>
            <person name="Simillion C."/>
            <person name="Van de Peer Y."/>
            <person name="Miranda-Saavedra D."/>
            <person name="Barton G.J."/>
            <person name="Westrop G.D."/>
            <person name="Mueller S."/>
            <person name="Dessi D."/>
            <person name="Fiori P.L."/>
            <person name="Ren Q."/>
            <person name="Paulsen I."/>
            <person name="Zhang H."/>
            <person name="Bastida-Corcuera F.D."/>
            <person name="Simoes-Barbosa A."/>
            <person name="Brown M.T."/>
            <person name="Hayes R.D."/>
            <person name="Mukherjee M."/>
            <person name="Okumura C.Y."/>
            <person name="Schneider R."/>
            <person name="Smith A.J."/>
            <person name="Vanacova S."/>
            <person name="Villalvazo M."/>
            <person name="Haas B.J."/>
            <person name="Pertea M."/>
            <person name="Feldblyum T.V."/>
            <person name="Utterback T.R."/>
            <person name="Shu C.L."/>
            <person name="Osoegawa K."/>
            <person name="de Jong P.J."/>
            <person name="Hrdy I."/>
            <person name="Horvathova L."/>
            <person name="Zubacova Z."/>
            <person name="Dolezal P."/>
            <person name="Malik S.B."/>
            <person name="Logsdon J.M. Jr."/>
            <person name="Henze K."/>
            <person name="Gupta A."/>
            <person name="Wang C.C."/>
            <person name="Dunne R.L."/>
            <person name="Upcroft J.A."/>
            <person name="Upcroft P."/>
            <person name="White O."/>
            <person name="Salzberg S.L."/>
            <person name="Tang P."/>
            <person name="Chiu C.-H."/>
            <person name="Lee Y.-S."/>
            <person name="Embley T.M."/>
            <person name="Coombs G.H."/>
            <person name="Mottram J.C."/>
            <person name="Tachezy J."/>
            <person name="Fraser-Liggett C.M."/>
            <person name="Johnson P.J."/>
        </authorList>
    </citation>
    <scope>NUCLEOTIDE SEQUENCE [LARGE SCALE GENOMIC DNA]</scope>
    <source>
        <strain evidence="1">G3</strain>
    </source>
</reference>
<dbReference type="InterPro" id="IPR011990">
    <property type="entry name" value="TPR-like_helical_dom_sf"/>
</dbReference>